<dbReference type="SUPFAM" id="SSF46548">
    <property type="entry name" value="alpha-helical ferredoxin"/>
    <property type="match status" value="1"/>
</dbReference>
<dbReference type="GO" id="GO:0051536">
    <property type="term" value="F:iron-sulfur cluster binding"/>
    <property type="evidence" value="ECO:0007669"/>
    <property type="project" value="UniProtKB-KW"/>
</dbReference>
<dbReference type="AlphaFoldDB" id="Q7V2N3"/>
<evidence type="ECO:0000259" key="4">
    <source>
        <dbReference type="PROSITE" id="PS51379"/>
    </source>
</evidence>
<dbReference type="InterPro" id="IPR017900">
    <property type="entry name" value="4Fe4S_Fe_S_CS"/>
</dbReference>
<evidence type="ECO:0000256" key="2">
    <source>
        <dbReference type="ARBA" id="ARBA00023004"/>
    </source>
</evidence>
<dbReference type="EMBL" id="BX548174">
    <property type="protein sequence ID" value="CAE18900.1"/>
    <property type="molecule type" value="Genomic_DNA"/>
</dbReference>
<dbReference type="PANTHER" id="PTHR43312:SF2">
    <property type="entry name" value="OXIDOREDUCTASE"/>
    <property type="match status" value="1"/>
</dbReference>
<dbReference type="PROSITE" id="PS00198">
    <property type="entry name" value="4FE4S_FER_1"/>
    <property type="match status" value="1"/>
</dbReference>
<protein>
    <submittedName>
        <fullName evidence="5">Aldo/keto reductase family</fullName>
    </submittedName>
</protein>
<dbReference type="Pfam" id="PF00248">
    <property type="entry name" value="Aldo_ket_red"/>
    <property type="match status" value="1"/>
</dbReference>
<dbReference type="RefSeq" id="WP_011132077.1">
    <property type="nucleotide sequence ID" value="NC_005072.1"/>
</dbReference>
<dbReference type="InterPro" id="IPR017896">
    <property type="entry name" value="4Fe4S_Fe-S-bd"/>
</dbReference>
<keyword evidence="3" id="KW-0411">Iron-sulfur</keyword>
<dbReference type="Proteomes" id="UP000001026">
    <property type="component" value="Chromosome"/>
</dbReference>
<dbReference type="InterPro" id="IPR053135">
    <property type="entry name" value="AKR2_Oxidoreductase"/>
</dbReference>
<proteinExistence type="predicted"/>
<keyword evidence="2" id="KW-0408">Iron</keyword>
<dbReference type="STRING" id="59919.PMM0441"/>
<evidence type="ECO:0000256" key="1">
    <source>
        <dbReference type="ARBA" id="ARBA00022723"/>
    </source>
</evidence>
<organism evidence="5 6">
    <name type="scientific">Prochlorococcus marinus subsp. pastoris (strain CCMP1986 / NIES-2087 / MED4)</name>
    <dbReference type="NCBI Taxonomy" id="59919"/>
    <lineage>
        <taxon>Bacteria</taxon>
        <taxon>Bacillati</taxon>
        <taxon>Cyanobacteriota</taxon>
        <taxon>Cyanophyceae</taxon>
        <taxon>Synechococcales</taxon>
        <taxon>Prochlorococcaceae</taxon>
        <taxon>Prochlorococcus</taxon>
    </lineage>
</organism>
<dbReference type="Gene3D" id="3.20.20.100">
    <property type="entry name" value="NADP-dependent oxidoreductase domain"/>
    <property type="match status" value="1"/>
</dbReference>
<dbReference type="GO" id="GO:0046872">
    <property type="term" value="F:metal ion binding"/>
    <property type="evidence" value="ECO:0007669"/>
    <property type="project" value="UniProtKB-KW"/>
</dbReference>
<keyword evidence="1" id="KW-0479">Metal-binding</keyword>
<accession>Q7V2N3</accession>
<dbReference type="eggNOG" id="COG1453">
    <property type="taxonomic scope" value="Bacteria"/>
</dbReference>
<evidence type="ECO:0000313" key="5">
    <source>
        <dbReference type="EMBL" id="CAE18900.1"/>
    </source>
</evidence>
<dbReference type="KEGG" id="pmm:PMM0441"/>
<dbReference type="OrthoDB" id="9773828at2"/>
<dbReference type="PANTHER" id="PTHR43312">
    <property type="entry name" value="D-THREO-ALDOSE 1-DEHYDROGENASE"/>
    <property type="match status" value="1"/>
</dbReference>
<dbReference type="PROSITE" id="PS51379">
    <property type="entry name" value="4FE4S_FER_2"/>
    <property type="match status" value="1"/>
</dbReference>
<feature type="domain" description="4Fe-4S ferredoxin-type" evidence="4">
    <location>
        <begin position="334"/>
        <end position="365"/>
    </location>
</feature>
<sequence length="381" mass="42962">MIIHSKKRSFGKACHVSLFTLGTMRATENIDKMNYLIKSAHDAGINHLETAAAYGNAEKLIGDSLKELETSENIFRKEWIITTKVLPKGDFNYLKENFENSLKNLKLEKINNLAIHGINLKEHLDWVLNGEGGKFLKWVIKKGLVDQVGFSSHGSYKLIENAINCEVFSFCNLHLHFLDQSKISLAQLALKKQMGVLAISPADKGGRLYAPSETLLKASAPYHPLELAYRFLLSKGITTLSLGATKFEDFNIAKKLINSTQKLTSSEIRALENIENFANEELKSSKCEQCRSCLPCPSEIPIPEILRLRNISIGYGQLEFAKERYNLIGRAGHWWEEKDASFCLDCNECIPKCPSKLNIPALLKETHNLLIEKPKKRLWGS</sequence>
<dbReference type="InterPro" id="IPR036812">
    <property type="entry name" value="NAD(P)_OxRdtase_dom_sf"/>
</dbReference>
<dbReference type="SUPFAM" id="SSF51430">
    <property type="entry name" value="NAD(P)-linked oxidoreductase"/>
    <property type="match status" value="1"/>
</dbReference>
<name>Q7V2N3_PROMP</name>
<gene>
    <name evidence="5" type="ordered locus">PMM0441</name>
</gene>
<reference evidence="5 6" key="1">
    <citation type="journal article" date="2003" name="Nature">
        <title>Genome divergence in two Prochlorococcus ecotypes reflects oceanic niche differentiation.</title>
        <authorList>
            <person name="Rocap G."/>
            <person name="Larimer F.W."/>
            <person name="Lamerdin J.E."/>
            <person name="Malfatti S."/>
            <person name="Chain P."/>
            <person name="Ahlgren N.A."/>
            <person name="Arellano A."/>
            <person name="Coleman M."/>
            <person name="Hauser L."/>
            <person name="Hess W.R."/>
            <person name="Johnson Z.I."/>
            <person name="Land M.L."/>
            <person name="Lindell D."/>
            <person name="Post A.F."/>
            <person name="Regala W."/>
            <person name="Shah M."/>
            <person name="Shaw S.L."/>
            <person name="Steglich C."/>
            <person name="Sullivan M.B."/>
            <person name="Ting C.S."/>
            <person name="Tolonen A."/>
            <person name="Webb E.A."/>
            <person name="Zinser E.R."/>
            <person name="Chisholm S.W."/>
        </authorList>
    </citation>
    <scope>NUCLEOTIDE SEQUENCE [LARGE SCALE GENOMIC DNA]</scope>
    <source>
        <strain evidence="6">CCMP1986 / NIES-2087 / MED4</strain>
    </source>
</reference>
<dbReference type="HOGENOM" id="CLU_023205_3_4_3"/>
<evidence type="ECO:0000256" key="3">
    <source>
        <dbReference type="ARBA" id="ARBA00023014"/>
    </source>
</evidence>
<evidence type="ECO:0000313" key="6">
    <source>
        <dbReference type="Proteomes" id="UP000001026"/>
    </source>
</evidence>
<dbReference type="InterPro" id="IPR023210">
    <property type="entry name" value="NADP_OxRdtase_dom"/>
</dbReference>